<name>A0A518RFA7_9SPHN</name>
<feature type="domain" description="Cysteine-rich" evidence="1">
    <location>
        <begin position="67"/>
        <end position="186"/>
    </location>
</feature>
<evidence type="ECO:0000313" key="4">
    <source>
        <dbReference type="Proteomes" id="UP000318055"/>
    </source>
</evidence>
<dbReference type="InterPro" id="IPR046891">
    <property type="entry name" value="E2-ntca"/>
</dbReference>
<evidence type="ECO:0000259" key="2">
    <source>
        <dbReference type="Pfam" id="PF20298"/>
    </source>
</evidence>
<dbReference type="InterPro" id="IPR046892">
    <property type="entry name" value="E2-Crich"/>
</dbReference>
<dbReference type="AlphaFoldDB" id="A0A518RFA7"/>
<dbReference type="EMBL" id="CP042239">
    <property type="protein sequence ID" value="QDX26121.1"/>
    <property type="molecule type" value="Genomic_DNA"/>
</dbReference>
<protein>
    <submittedName>
        <fullName evidence="3">Uncharacterized protein</fullName>
    </submittedName>
</protein>
<dbReference type="Pfam" id="PF20272">
    <property type="entry name" value="E2-Crich"/>
    <property type="match status" value="1"/>
</dbReference>
<proteinExistence type="predicted"/>
<dbReference type="Proteomes" id="UP000318055">
    <property type="component" value="Chromosome"/>
</dbReference>
<sequence>MVPGTDLPARCPERHVQFDKTFCLGLRYLTVRSVSDAENWWTQLHQFIRCQMVAERTRVWPPNHALDHGDAGEHHERALKLANEAGLENEYAAARLGEPSWITEPKLHLYDRKGDPINGRAPCPRGCLRRARGRMVRTLRTDCDKRALVVQLALAESKRRVALEEYWQHVIAEGVQCCRTMRDCRLAVHEDEAARKAEEGDDVS</sequence>
<feature type="domain" description="Prokaryotic E2" evidence="2">
    <location>
        <begin position="3"/>
        <end position="61"/>
    </location>
</feature>
<dbReference type="KEGG" id="ssua:FPZ54_08870"/>
<reference evidence="3 4" key="1">
    <citation type="submission" date="2019-07" db="EMBL/GenBank/DDBJ databases">
        <title>Sphingomonas alkalisoli sp. nov., isolated from rhizosphere soil of Suaedae salsa.</title>
        <authorList>
            <person name="Zhang H."/>
            <person name="Xu L."/>
            <person name="Zhang J.-X."/>
            <person name="Sun J.-Q."/>
        </authorList>
    </citation>
    <scope>NUCLEOTIDE SEQUENCE [LARGE SCALE GENOMIC DNA]</scope>
    <source>
        <strain evidence="3 4">XS-10</strain>
    </source>
</reference>
<evidence type="ECO:0000313" key="3">
    <source>
        <dbReference type="EMBL" id="QDX26121.1"/>
    </source>
</evidence>
<evidence type="ECO:0000259" key="1">
    <source>
        <dbReference type="Pfam" id="PF20272"/>
    </source>
</evidence>
<keyword evidence="4" id="KW-1185">Reference proteome</keyword>
<organism evidence="3 4">
    <name type="scientific">Sphingomonas suaedae</name>
    <dbReference type="NCBI Taxonomy" id="2599297"/>
    <lineage>
        <taxon>Bacteria</taxon>
        <taxon>Pseudomonadati</taxon>
        <taxon>Pseudomonadota</taxon>
        <taxon>Alphaproteobacteria</taxon>
        <taxon>Sphingomonadales</taxon>
        <taxon>Sphingomonadaceae</taxon>
        <taxon>Sphingomonas</taxon>
    </lineage>
</organism>
<accession>A0A518RFA7</accession>
<gene>
    <name evidence="3" type="ORF">FPZ54_08870</name>
</gene>
<dbReference type="OrthoDB" id="7853656at2"/>
<dbReference type="Pfam" id="PF20298">
    <property type="entry name" value="E2-ntca"/>
    <property type="match status" value="1"/>
</dbReference>